<evidence type="ECO:0000313" key="2">
    <source>
        <dbReference type="EMBL" id="CAB9524019.1"/>
    </source>
</evidence>
<proteinExistence type="predicted"/>
<name>A0A9N8EQ06_9STRA</name>
<keyword evidence="1" id="KW-0732">Signal</keyword>
<evidence type="ECO:0000313" key="3">
    <source>
        <dbReference type="Proteomes" id="UP001153069"/>
    </source>
</evidence>
<protein>
    <submittedName>
        <fullName evidence="2">Uncharacterized protein</fullName>
    </submittedName>
</protein>
<accession>A0A9N8EQ06</accession>
<keyword evidence="3" id="KW-1185">Reference proteome</keyword>
<comment type="caution">
    <text evidence="2">The sequence shown here is derived from an EMBL/GenBank/DDBJ whole genome shotgun (WGS) entry which is preliminary data.</text>
</comment>
<feature type="chain" id="PRO_5040267908" evidence="1">
    <location>
        <begin position="24"/>
        <end position="355"/>
    </location>
</feature>
<evidence type="ECO:0000256" key="1">
    <source>
        <dbReference type="SAM" id="SignalP"/>
    </source>
</evidence>
<dbReference type="OrthoDB" id="44644at2759"/>
<reference evidence="2" key="1">
    <citation type="submission" date="2020-06" db="EMBL/GenBank/DDBJ databases">
        <authorList>
            <consortium name="Plant Systems Biology data submission"/>
        </authorList>
    </citation>
    <scope>NUCLEOTIDE SEQUENCE</scope>
    <source>
        <strain evidence="2">D6</strain>
    </source>
</reference>
<dbReference type="Proteomes" id="UP001153069">
    <property type="component" value="Unassembled WGS sequence"/>
</dbReference>
<dbReference type="AlphaFoldDB" id="A0A9N8EQ06"/>
<dbReference type="EMBL" id="CAICTM010001483">
    <property type="protein sequence ID" value="CAB9524019.1"/>
    <property type="molecule type" value="Genomic_DNA"/>
</dbReference>
<organism evidence="2 3">
    <name type="scientific">Seminavis robusta</name>
    <dbReference type="NCBI Taxonomy" id="568900"/>
    <lineage>
        <taxon>Eukaryota</taxon>
        <taxon>Sar</taxon>
        <taxon>Stramenopiles</taxon>
        <taxon>Ochrophyta</taxon>
        <taxon>Bacillariophyta</taxon>
        <taxon>Bacillariophyceae</taxon>
        <taxon>Bacillariophycidae</taxon>
        <taxon>Naviculales</taxon>
        <taxon>Naviculaceae</taxon>
        <taxon>Seminavis</taxon>
    </lineage>
</organism>
<gene>
    <name evidence="2" type="ORF">SEMRO_1485_G276530.1</name>
</gene>
<feature type="signal peptide" evidence="1">
    <location>
        <begin position="1"/>
        <end position="23"/>
    </location>
</feature>
<sequence length="355" mass="41097">MRLTSRVVFQFFMSLLVATSILSLKQSRGFLSQVPLTISDSSSQVDEHFRDDSRNKTLVIITGTLRGGEKTWNTLYENVLDLNQADLALLLGAKPEKEKNSSLYQRAKYLWEFPEYSDWTDALNLITNNDTKWHVLLRHAFEVEQGTVGGGFYGGCKGHPGSGAIIFWIRWYLSNIIKEHSLHLKYDRFVLTRSDHYYLCEHDLSELDPNEVWLPSGEAWWGFTDRHVVAPAHKFLDVLNILPPVLQNPNYYLHYRKYNPLVRKHNFVDYPSAVNPEMIIKMRWAEDGIIPQYFGRTMFTCGVKGDGTRWRGMSGLRLEEGVYLKYEDEYKEAHHTCFDRNLTKALARHGGDPIV</sequence>